<evidence type="ECO:0000256" key="1">
    <source>
        <dbReference type="ARBA" id="ARBA00000085"/>
    </source>
</evidence>
<gene>
    <name evidence="10" type="ORF">CQ394_20480</name>
</gene>
<dbReference type="PANTHER" id="PTHR43547:SF2">
    <property type="entry name" value="HYBRID SIGNAL TRANSDUCTION HISTIDINE KINASE C"/>
    <property type="match status" value="1"/>
</dbReference>
<evidence type="ECO:0000313" key="10">
    <source>
        <dbReference type="EMBL" id="PEG29024.1"/>
    </source>
</evidence>
<dbReference type="InterPro" id="IPR004358">
    <property type="entry name" value="Sig_transdc_His_kin-like_C"/>
</dbReference>
<keyword evidence="11" id="KW-1185">Reference proteome</keyword>
<dbReference type="PRINTS" id="PR00344">
    <property type="entry name" value="BCTRLSENSOR"/>
</dbReference>
<evidence type="ECO:0000256" key="8">
    <source>
        <dbReference type="ARBA" id="ARBA00023012"/>
    </source>
</evidence>
<dbReference type="EMBL" id="PDCJ01000006">
    <property type="protein sequence ID" value="PEG29024.1"/>
    <property type="molecule type" value="Genomic_DNA"/>
</dbReference>
<dbReference type="Gene3D" id="1.10.287.130">
    <property type="match status" value="1"/>
</dbReference>
<comment type="catalytic activity">
    <reaction evidence="1">
        <text>ATP + protein L-histidine = ADP + protein N-phospho-L-histidine.</text>
        <dbReference type="EC" id="2.7.13.3"/>
    </reaction>
</comment>
<evidence type="ECO:0000256" key="5">
    <source>
        <dbReference type="ARBA" id="ARBA00022741"/>
    </source>
</evidence>
<evidence type="ECO:0000259" key="9">
    <source>
        <dbReference type="PROSITE" id="PS50109"/>
    </source>
</evidence>
<dbReference type="InterPro" id="IPR003594">
    <property type="entry name" value="HATPase_dom"/>
</dbReference>
<dbReference type="Pfam" id="PF00512">
    <property type="entry name" value="HisKA"/>
    <property type="match status" value="1"/>
</dbReference>
<dbReference type="Gene3D" id="3.30.565.10">
    <property type="entry name" value="Histidine kinase-like ATPase, C-terminal domain"/>
    <property type="match status" value="1"/>
</dbReference>
<dbReference type="RefSeq" id="WP_058293213.1">
    <property type="nucleotide sequence ID" value="NZ_CAMRXG010000012.1"/>
</dbReference>
<keyword evidence="7" id="KW-0067">ATP-binding</keyword>
<dbReference type="OrthoDB" id="9813394at2"/>
<evidence type="ECO:0000256" key="3">
    <source>
        <dbReference type="ARBA" id="ARBA00022553"/>
    </source>
</evidence>
<dbReference type="SMART" id="SM00388">
    <property type="entry name" value="HisKA"/>
    <property type="match status" value="1"/>
</dbReference>
<dbReference type="CDD" id="cd00082">
    <property type="entry name" value="HisKA"/>
    <property type="match status" value="1"/>
</dbReference>
<dbReference type="EC" id="2.7.13.3" evidence="2"/>
<dbReference type="InterPro" id="IPR036097">
    <property type="entry name" value="HisK_dim/P_sf"/>
</dbReference>
<dbReference type="FunFam" id="3.30.565.10:FF:000037">
    <property type="entry name" value="Hybrid sensor histidine kinase/response regulator"/>
    <property type="match status" value="1"/>
</dbReference>
<dbReference type="SMART" id="SM00387">
    <property type="entry name" value="HATPase_c"/>
    <property type="match status" value="1"/>
</dbReference>
<dbReference type="AlphaFoldDB" id="A0A2A7MBA9"/>
<dbReference type="Proteomes" id="UP000220840">
    <property type="component" value="Unassembled WGS sequence"/>
</dbReference>
<dbReference type="PANTHER" id="PTHR43547">
    <property type="entry name" value="TWO-COMPONENT HISTIDINE KINASE"/>
    <property type="match status" value="1"/>
</dbReference>
<comment type="caution">
    <text evidence="10">The sequence shown here is derived from an EMBL/GenBank/DDBJ whole genome shotgun (WGS) entry which is preliminary data.</text>
</comment>
<keyword evidence="5" id="KW-0547">Nucleotide-binding</keyword>
<reference evidence="10 11" key="1">
    <citation type="submission" date="2017-10" db="EMBL/GenBank/DDBJ databases">
        <title>Effective Description of Clostridium neonatale sp. nov. linked to necrotizing enterocolitis in neonates and a clarification of species assignable to the genus Clostridium (Prazmowski 1880) emend. Lawson and Rainey 2016.</title>
        <authorList>
            <person name="Bernard K."/>
            <person name="Burdz T."/>
            <person name="Wiebe D."/>
            <person name="Balcewich B."/>
            <person name="Alfa M."/>
            <person name="Bernier A.-M."/>
        </authorList>
    </citation>
    <scope>NUCLEOTIDE SEQUENCE [LARGE SCALE GENOMIC DNA]</scope>
    <source>
        <strain evidence="10 11">LCDC99A005</strain>
    </source>
</reference>
<keyword evidence="6 10" id="KW-0418">Kinase</keyword>
<dbReference type="Pfam" id="PF02518">
    <property type="entry name" value="HATPase_c"/>
    <property type="match status" value="1"/>
</dbReference>
<evidence type="ECO:0000313" key="11">
    <source>
        <dbReference type="Proteomes" id="UP000220840"/>
    </source>
</evidence>
<keyword evidence="8" id="KW-0902">Two-component regulatory system</keyword>
<dbReference type="PROSITE" id="PS50109">
    <property type="entry name" value="HIS_KIN"/>
    <property type="match status" value="1"/>
</dbReference>
<dbReference type="GO" id="GO:0000155">
    <property type="term" value="F:phosphorelay sensor kinase activity"/>
    <property type="evidence" value="ECO:0007669"/>
    <property type="project" value="InterPro"/>
</dbReference>
<organism evidence="10 11">
    <name type="scientific">Clostridium neonatale</name>
    <dbReference type="NCBI Taxonomy" id="137838"/>
    <lineage>
        <taxon>Bacteria</taxon>
        <taxon>Bacillati</taxon>
        <taxon>Bacillota</taxon>
        <taxon>Clostridia</taxon>
        <taxon>Eubacteriales</taxon>
        <taxon>Clostridiaceae</taxon>
        <taxon>Clostridium</taxon>
    </lineage>
</organism>
<feature type="domain" description="Histidine kinase" evidence="9">
    <location>
        <begin position="51"/>
        <end position="263"/>
    </location>
</feature>
<dbReference type="InterPro" id="IPR036890">
    <property type="entry name" value="HATPase_C_sf"/>
</dbReference>
<evidence type="ECO:0000256" key="7">
    <source>
        <dbReference type="ARBA" id="ARBA00022840"/>
    </source>
</evidence>
<keyword evidence="4" id="KW-0808">Transferase</keyword>
<dbReference type="InterPro" id="IPR005467">
    <property type="entry name" value="His_kinase_dom"/>
</dbReference>
<evidence type="ECO:0000256" key="4">
    <source>
        <dbReference type="ARBA" id="ARBA00022679"/>
    </source>
</evidence>
<dbReference type="GO" id="GO:0005524">
    <property type="term" value="F:ATP binding"/>
    <property type="evidence" value="ECO:0007669"/>
    <property type="project" value="UniProtKB-KW"/>
</dbReference>
<proteinExistence type="predicted"/>
<evidence type="ECO:0000256" key="6">
    <source>
        <dbReference type="ARBA" id="ARBA00022777"/>
    </source>
</evidence>
<name>A0A2A7MBA9_9CLOT</name>
<keyword evidence="3" id="KW-0597">Phosphoprotein</keyword>
<dbReference type="SUPFAM" id="SSF55874">
    <property type="entry name" value="ATPase domain of HSP90 chaperone/DNA topoisomerase II/histidine kinase"/>
    <property type="match status" value="1"/>
</dbReference>
<dbReference type="SUPFAM" id="SSF47384">
    <property type="entry name" value="Homodimeric domain of signal transducing histidine kinase"/>
    <property type="match status" value="1"/>
</dbReference>
<dbReference type="InterPro" id="IPR003661">
    <property type="entry name" value="HisK_dim/P_dom"/>
</dbReference>
<dbReference type="STRING" id="137838.GCA_001458595_00206"/>
<protein>
    <recommendedName>
        <fullName evidence="2">histidine kinase</fullName>
        <ecNumber evidence="2">2.7.13.3</ecNumber>
    </recommendedName>
</protein>
<sequence length="292" mass="33703">MVSTSISKVREFDNMVNYDKNELYKLNKDELIKEILKLKEEKQIQEDFLLNISHDLRSPLNVILSAMQCYDDVKCNDHLNIIKRNCYKMLKLVNNLIDTTKLCKKYYNLNLINMDIISLIEGDIELIDKYAKQKNISLVFDTNVEECVMAIDPDAVDRIITNLLSNSIKFSPEDSNIYINAWCGKNKISLSIKDQGIGIPLNDQKNIFNRFIQSSNNKNSEHKGSGIGLDLVRYLIEAHNGNVRLISEENKGCEFILEIPIRKAEEAKSKIKEMESIKKIDVLEIEFSDIYL</sequence>
<evidence type="ECO:0000256" key="2">
    <source>
        <dbReference type="ARBA" id="ARBA00012438"/>
    </source>
</evidence>
<accession>A0A2A7MBA9</accession>